<organism evidence="5">
    <name type="scientific">Notodromas monacha</name>
    <dbReference type="NCBI Taxonomy" id="399045"/>
    <lineage>
        <taxon>Eukaryota</taxon>
        <taxon>Metazoa</taxon>
        <taxon>Ecdysozoa</taxon>
        <taxon>Arthropoda</taxon>
        <taxon>Crustacea</taxon>
        <taxon>Oligostraca</taxon>
        <taxon>Ostracoda</taxon>
        <taxon>Podocopa</taxon>
        <taxon>Podocopida</taxon>
        <taxon>Cypridocopina</taxon>
        <taxon>Cypridoidea</taxon>
        <taxon>Cyprididae</taxon>
        <taxon>Notodromas</taxon>
    </lineage>
</organism>
<dbReference type="InterPro" id="IPR002109">
    <property type="entry name" value="Glutaredoxin"/>
</dbReference>
<dbReference type="Pfam" id="PF00462">
    <property type="entry name" value="Glutaredoxin"/>
    <property type="match status" value="2"/>
</dbReference>
<dbReference type="OrthoDB" id="418495at2759"/>
<feature type="domain" description="Glutaredoxin" evidence="4">
    <location>
        <begin position="29"/>
        <end position="92"/>
    </location>
</feature>
<dbReference type="GO" id="GO:0034599">
    <property type="term" value="P:cellular response to oxidative stress"/>
    <property type="evidence" value="ECO:0007669"/>
    <property type="project" value="TreeGrafter"/>
</dbReference>
<dbReference type="EMBL" id="OA884254">
    <property type="protein sequence ID" value="CAD7280512.1"/>
    <property type="molecule type" value="Genomic_DNA"/>
</dbReference>
<keyword evidence="6" id="KW-1185">Reference proteome</keyword>
<gene>
    <name evidence="5" type="ORF">NMOB1V02_LOCUS8171</name>
</gene>
<dbReference type="PANTHER" id="PTHR45694:SF18">
    <property type="entry name" value="GLUTAREDOXIN-1-RELATED"/>
    <property type="match status" value="1"/>
</dbReference>
<keyword evidence="3" id="KW-0676">Redox-active center</keyword>
<dbReference type="Proteomes" id="UP000678499">
    <property type="component" value="Unassembled WGS sequence"/>
</dbReference>
<dbReference type="InterPro" id="IPR014025">
    <property type="entry name" value="Glutaredoxin_subgr"/>
</dbReference>
<dbReference type="PROSITE" id="PS00195">
    <property type="entry name" value="GLUTAREDOXIN_1"/>
    <property type="match status" value="1"/>
</dbReference>
<feature type="domain" description="Glutaredoxin" evidence="4">
    <location>
        <begin position="213"/>
        <end position="277"/>
    </location>
</feature>
<keyword evidence="2" id="KW-1015">Disulfide bond</keyword>
<evidence type="ECO:0000259" key="4">
    <source>
        <dbReference type="Pfam" id="PF00462"/>
    </source>
</evidence>
<dbReference type="PRINTS" id="PR00160">
    <property type="entry name" value="GLUTAREDOXIN"/>
</dbReference>
<evidence type="ECO:0000256" key="2">
    <source>
        <dbReference type="ARBA" id="ARBA00023157"/>
    </source>
</evidence>
<dbReference type="AlphaFoldDB" id="A0A7R9BUK2"/>
<dbReference type="GO" id="GO:0015038">
    <property type="term" value="F:glutathione disulfide oxidoreductase activity"/>
    <property type="evidence" value="ECO:0007669"/>
    <property type="project" value="TreeGrafter"/>
</dbReference>
<accession>A0A7R9BUK2</accession>
<reference evidence="5" key="1">
    <citation type="submission" date="2020-11" db="EMBL/GenBank/DDBJ databases">
        <authorList>
            <person name="Tran Van P."/>
        </authorList>
    </citation>
    <scope>NUCLEOTIDE SEQUENCE</scope>
</reference>
<proteinExistence type="predicted"/>
<dbReference type="CDD" id="cd03419">
    <property type="entry name" value="GRX_GRXh_1_2_like"/>
    <property type="match status" value="1"/>
</dbReference>
<comment type="function">
    <text evidence="1">Has a glutathione-disulfide oxidoreductase activity in the presence of NADPH and glutathione reductase. Reduces low molecular weight disulfides and proteins.</text>
</comment>
<name>A0A7R9BUK2_9CRUS</name>
<evidence type="ECO:0000313" key="6">
    <source>
        <dbReference type="Proteomes" id="UP000678499"/>
    </source>
</evidence>
<evidence type="ECO:0000256" key="3">
    <source>
        <dbReference type="ARBA" id="ARBA00023284"/>
    </source>
</evidence>
<dbReference type="SUPFAM" id="SSF52833">
    <property type="entry name" value="Thioredoxin-like"/>
    <property type="match status" value="2"/>
</dbReference>
<evidence type="ECO:0000256" key="1">
    <source>
        <dbReference type="ARBA" id="ARBA00002549"/>
    </source>
</evidence>
<dbReference type="EMBL" id="CAJPEX010002217">
    <property type="protein sequence ID" value="CAG0920664.1"/>
    <property type="molecule type" value="Genomic_DNA"/>
</dbReference>
<evidence type="ECO:0000313" key="5">
    <source>
        <dbReference type="EMBL" id="CAD7280512.1"/>
    </source>
</evidence>
<sequence length="298" mass="32800">MMGNGDSKNPEAVEKTTARIDELIKKNKVVIFAKGYCPYCHMARDAFKEIGYNDSLWIELQEEENPSLMQSILGKMTGASSVPRVFIDGKCIGGGDDTVALRKNGQLAQMVLLPSSFGFEHFESFAAIGAFRRVFLLSRVRPIAQTGGIWTLARFYRGTNGRSDIWGLDSVSSFLGNLKSFRVSPRMSSVMSNKEAVQKTQEKINTWLGENRIVVFAAPGCPYCLKAKNALESVGCTDYKLVNVPSEKDAPVILTLLARMTRKKPTVPKVFVNGKFIGGGNALARLRDSGQLADMVKE</sequence>
<dbReference type="GO" id="GO:0005737">
    <property type="term" value="C:cytoplasm"/>
    <property type="evidence" value="ECO:0007669"/>
    <property type="project" value="TreeGrafter"/>
</dbReference>
<dbReference type="PROSITE" id="PS51354">
    <property type="entry name" value="GLUTAREDOXIN_2"/>
    <property type="match status" value="2"/>
</dbReference>
<dbReference type="Gene3D" id="3.40.30.10">
    <property type="entry name" value="Glutaredoxin"/>
    <property type="match status" value="2"/>
</dbReference>
<protein>
    <recommendedName>
        <fullName evidence="4">Glutaredoxin domain-containing protein</fullName>
    </recommendedName>
</protein>
<dbReference type="PANTHER" id="PTHR45694">
    <property type="entry name" value="GLUTAREDOXIN 2"/>
    <property type="match status" value="1"/>
</dbReference>
<dbReference type="InterPro" id="IPR011767">
    <property type="entry name" value="GLR_AS"/>
</dbReference>
<dbReference type="InterPro" id="IPR036249">
    <property type="entry name" value="Thioredoxin-like_sf"/>
</dbReference>